<dbReference type="Gene3D" id="1.10.10.630">
    <property type="entry name" value="DnaD domain-like"/>
    <property type="match status" value="1"/>
</dbReference>
<dbReference type="GeneID" id="29420603"/>
<proteinExistence type="inferred from homology"/>
<reference evidence="3 4" key="1">
    <citation type="journal article" date="2015" name="Genome Announc.">
        <title>Draft Genome Sequence of Clostridium tyrobutyricum Strain DIVETGP, Isolated from Cow's Milk for Grana Padano Production.</title>
        <authorList>
            <person name="Soggiu A."/>
            <person name="Piras C."/>
            <person name="Gaiarsa S."/>
            <person name="Sassera D."/>
            <person name="Roncada P."/>
            <person name="Bendixen E."/>
            <person name="Brasca M."/>
            <person name="Bonizzi L."/>
        </authorList>
    </citation>
    <scope>NUCLEOTIDE SEQUENCE [LARGE SCALE GENOMIC DNA]</scope>
    <source>
        <strain evidence="3 4">DIVETGP</strain>
    </source>
</reference>
<dbReference type="SUPFAM" id="SSF158499">
    <property type="entry name" value="DnaD domain-like"/>
    <property type="match status" value="1"/>
</dbReference>
<evidence type="ECO:0000259" key="2">
    <source>
        <dbReference type="Pfam" id="PF07261"/>
    </source>
</evidence>
<dbReference type="NCBIfam" id="TIGR01446">
    <property type="entry name" value="DnaD_dom"/>
    <property type="match status" value="1"/>
</dbReference>
<dbReference type="OrthoDB" id="3199595at2"/>
<sequence>MAKYRQLQTYFWDDSFILDLDTQEKCFYLYLMTNYKSTQCGIYELPKRIIELHTGCSRENVDKLLSRFQKWGKIKYCEDTKEIIILNWLKYNQPNNTNAIKCVNKELKSVKNREFLLDFYNQCQKYDLDMESIFKDMEITAVKTSPKSEAPSKPPASNKVISNKQELINNKQKTISNKQLEKAIKCFENKIHFPKQEEINRLNSWCSTMGCDIVIMAIEKAVQYNAKNMNYIEKIMNNWIKDGIRTAENGFKKNMSGWNLTNERKYDFKELERKLLGW</sequence>
<dbReference type="AlphaFoldDB" id="W6N7A8"/>
<dbReference type="InterPro" id="IPR006343">
    <property type="entry name" value="DnaB/C_C"/>
</dbReference>
<dbReference type="EMBL" id="CBXI010000040">
    <property type="protein sequence ID" value="CDL92165.1"/>
    <property type="molecule type" value="Genomic_DNA"/>
</dbReference>
<dbReference type="Proteomes" id="UP000019482">
    <property type="component" value="Unassembled WGS sequence"/>
</dbReference>
<name>W6N7A8_CLOTY</name>
<accession>W6N7A8</accession>
<dbReference type="RefSeq" id="WP_017895079.1">
    <property type="nucleotide sequence ID" value="NZ_CBXI010000040.1"/>
</dbReference>
<comment type="similarity">
    <text evidence="1">Belongs to the DnaB/DnaD family.</text>
</comment>
<evidence type="ECO:0000256" key="1">
    <source>
        <dbReference type="ARBA" id="ARBA00093462"/>
    </source>
</evidence>
<dbReference type="PANTHER" id="PTHR37293:SF5">
    <property type="entry name" value="DNA REPLICATION PROTEIN"/>
    <property type="match status" value="1"/>
</dbReference>
<protein>
    <submittedName>
        <fullName evidence="3">Phage replication protein</fullName>
    </submittedName>
</protein>
<gene>
    <name evidence="3" type="ORF">CTDIVETGP_2235</name>
</gene>
<dbReference type="InterPro" id="IPR034829">
    <property type="entry name" value="DnaD-like_sf"/>
</dbReference>
<feature type="domain" description="DnaB/C C-terminal" evidence="2">
    <location>
        <begin position="186"/>
        <end position="249"/>
    </location>
</feature>
<dbReference type="PANTHER" id="PTHR37293">
    <property type="entry name" value="PHAGE REPLICATION PROTEIN-RELATED"/>
    <property type="match status" value="1"/>
</dbReference>
<keyword evidence="4" id="KW-1185">Reference proteome</keyword>
<dbReference type="InterPro" id="IPR053162">
    <property type="entry name" value="DnaD"/>
</dbReference>
<organism evidence="3 4">
    <name type="scientific">Clostridium tyrobutyricum DIVETGP</name>
    <dbReference type="NCBI Taxonomy" id="1408889"/>
    <lineage>
        <taxon>Bacteria</taxon>
        <taxon>Bacillati</taxon>
        <taxon>Bacillota</taxon>
        <taxon>Clostridia</taxon>
        <taxon>Eubacteriales</taxon>
        <taxon>Clostridiaceae</taxon>
        <taxon>Clostridium</taxon>
    </lineage>
</organism>
<evidence type="ECO:0000313" key="3">
    <source>
        <dbReference type="EMBL" id="CDL92165.1"/>
    </source>
</evidence>
<comment type="caution">
    <text evidence="3">The sequence shown here is derived from an EMBL/GenBank/DDBJ whole genome shotgun (WGS) entry which is preliminary data.</text>
</comment>
<dbReference type="Pfam" id="PF07261">
    <property type="entry name" value="DnaB_2"/>
    <property type="match status" value="1"/>
</dbReference>
<evidence type="ECO:0000313" key="4">
    <source>
        <dbReference type="Proteomes" id="UP000019482"/>
    </source>
</evidence>